<proteinExistence type="predicted"/>
<name>X0UL63_9ZZZZ</name>
<accession>X0UL63</accession>
<feature type="non-terminal residue" evidence="1">
    <location>
        <position position="1"/>
    </location>
</feature>
<dbReference type="AlphaFoldDB" id="X0UL63"/>
<organism evidence="1">
    <name type="scientific">marine sediment metagenome</name>
    <dbReference type="NCBI Taxonomy" id="412755"/>
    <lineage>
        <taxon>unclassified sequences</taxon>
        <taxon>metagenomes</taxon>
        <taxon>ecological metagenomes</taxon>
    </lineage>
</organism>
<sequence length="203" mass="23721">RDIRALPKLEGTVHVNIMLIVKFMQNYLFNPTEYPEVGTINDIKSDDFLWNQGPTKGLGKILFHDYNIAYDKFDLPNLNIFKEQINIFKEMLVNAPLEKSQAMNPDFTLTVGEMFALIVYGQLILENAPVHNIDNDIMDQMFDCYVRDFSNFALDLYSKPMTTDKQMEYCLKLIKKPAVDEARYQRVWGNYVYALKDTYVMND</sequence>
<evidence type="ECO:0000313" key="1">
    <source>
        <dbReference type="EMBL" id="GAG01093.1"/>
    </source>
</evidence>
<comment type="caution">
    <text evidence="1">The sequence shown here is derived from an EMBL/GenBank/DDBJ whole genome shotgun (WGS) entry which is preliminary data.</text>
</comment>
<protein>
    <submittedName>
        <fullName evidence="1">Uncharacterized protein</fullName>
    </submittedName>
</protein>
<reference evidence="1" key="1">
    <citation type="journal article" date="2014" name="Front. Microbiol.">
        <title>High frequency of phylogenetically diverse reductive dehalogenase-homologous genes in deep subseafloor sedimentary metagenomes.</title>
        <authorList>
            <person name="Kawai M."/>
            <person name="Futagami T."/>
            <person name="Toyoda A."/>
            <person name="Takaki Y."/>
            <person name="Nishi S."/>
            <person name="Hori S."/>
            <person name="Arai W."/>
            <person name="Tsubouchi T."/>
            <person name="Morono Y."/>
            <person name="Uchiyama I."/>
            <person name="Ito T."/>
            <person name="Fujiyama A."/>
            <person name="Inagaki F."/>
            <person name="Takami H."/>
        </authorList>
    </citation>
    <scope>NUCLEOTIDE SEQUENCE</scope>
    <source>
        <strain evidence="1">Expedition CK06-06</strain>
    </source>
</reference>
<gene>
    <name evidence="1" type="ORF">S01H1_35986</name>
</gene>
<dbReference type="EMBL" id="BARS01022512">
    <property type="protein sequence ID" value="GAG01093.1"/>
    <property type="molecule type" value="Genomic_DNA"/>
</dbReference>